<feature type="region of interest" description="Disordered" evidence="1">
    <location>
        <begin position="458"/>
        <end position="498"/>
    </location>
</feature>
<dbReference type="EMBL" id="BMAT01011151">
    <property type="protein sequence ID" value="GFR67533.1"/>
    <property type="molecule type" value="Genomic_DNA"/>
</dbReference>
<feature type="compositionally biased region" description="Low complexity" evidence="1">
    <location>
        <begin position="516"/>
        <end position="532"/>
    </location>
</feature>
<evidence type="ECO:0000256" key="1">
    <source>
        <dbReference type="SAM" id="MobiDB-lite"/>
    </source>
</evidence>
<feature type="compositionally biased region" description="Basic and acidic residues" evidence="1">
    <location>
        <begin position="549"/>
        <end position="576"/>
    </location>
</feature>
<gene>
    <name evidence="2" type="ORF">ElyMa_005585300</name>
</gene>
<protein>
    <submittedName>
        <fullName evidence="2">Uncharacterized protein</fullName>
    </submittedName>
</protein>
<reference evidence="2 3" key="1">
    <citation type="journal article" date="2021" name="Elife">
        <title>Chloroplast acquisition without the gene transfer in kleptoplastic sea slugs, Plakobranchus ocellatus.</title>
        <authorList>
            <person name="Maeda T."/>
            <person name="Takahashi S."/>
            <person name="Yoshida T."/>
            <person name="Shimamura S."/>
            <person name="Takaki Y."/>
            <person name="Nagai Y."/>
            <person name="Toyoda A."/>
            <person name="Suzuki Y."/>
            <person name="Arimoto A."/>
            <person name="Ishii H."/>
            <person name="Satoh N."/>
            <person name="Nishiyama T."/>
            <person name="Hasebe M."/>
            <person name="Maruyama T."/>
            <person name="Minagawa J."/>
            <person name="Obokata J."/>
            <person name="Shigenobu S."/>
        </authorList>
    </citation>
    <scope>NUCLEOTIDE SEQUENCE [LARGE SCALE GENOMIC DNA]</scope>
</reference>
<feature type="compositionally biased region" description="Basic and acidic residues" evidence="1">
    <location>
        <begin position="43"/>
        <end position="53"/>
    </location>
</feature>
<feature type="region of interest" description="Disordered" evidence="1">
    <location>
        <begin position="516"/>
        <end position="595"/>
    </location>
</feature>
<feature type="region of interest" description="Disordered" evidence="1">
    <location>
        <begin position="265"/>
        <end position="287"/>
    </location>
</feature>
<evidence type="ECO:0000313" key="3">
    <source>
        <dbReference type="Proteomes" id="UP000762676"/>
    </source>
</evidence>
<name>A0AAV4F483_9GAST</name>
<dbReference type="Proteomes" id="UP000762676">
    <property type="component" value="Unassembled WGS sequence"/>
</dbReference>
<keyword evidence="3" id="KW-1185">Reference proteome</keyword>
<dbReference type="AlphaFoldDB" id="A0AAV4F483"/>
<sequence>MPILTENPDRPACLPGTKDEPFLPSIKPTAGSPRAPPLLASSRENKPSQEHSTHNNINGNTSSRKTTTTTANNNNNNILSSNGSISSRRNLCSGDSDNNGDMYISGNAKNNNKNINAFTDINNVVNSKDSLSSRRGQYPNHGGDCGGHKNFFSAPASESSTPFKLPSIDRSKSNSVSSLVSDRYVCICVSSLVNDRYVCICVSSLVSDRYVCLCVSSLVSERHVTYCHRQSSIRGPSRDRRARLCRSPSCPSNLGSHWNDYDEDDFDDEDDANDDHHHHHVTQEGRPWKHYVGAGEISSMITPDTARLPTGEQTMQSQESSAFYPSQKRPFFEHREDSCTATNSSIKLPSIFPSRGSHNSSFLTTNSSMAGFGVGGGPEEIVTAESSAVTSRDSSPFAFKREPTFFSLSQGRRDSVVSQAVTNASPAHTLLPPDVASRVAAKLSLASSGLSPRLEMDTEYEEHGTLSSTGNTTRSSHHGGQQQQQNCKPVHQAAQSQQSTALLLPLSSTADLKLSPSGLAASSADSGRAGAAGKRKRKKNGSKSSSSHELGEHATDGATERLLREKLGAIERRHTEGYSPTREPAHPASMCNAEEEGELSDFNLIERVQNETSERNSVAVGDGKMGAVGPACDTDSKMSAVGPACDTDSKISGVVPGPGATDGGTSAKPPVYQNTPTRIKTEKKIASVKA</sequence>
<evidence type="ECO:0000313" key="2">
    <source>
        <dbReference type="EMBL" id="GFR67533.1"/>
    </source>
</evidence>
<feature type="region of interest" description="Disordered" evidence="1">
    <location>
        <begin position="637"/>
        <end position="674"/>
    </location>
</feature>
<comment type="caution">
    <text evidence="2">The sequence shown here is derived from an EMBL/GenBank/DDBJ whole genome shotgun (WGS) entry which is preliminary data.</text>
</comment>
<feature type="region of interest" description="Disordered" evidence="1">
    <location>
        <begin position="1"/>
        <end position="93"/>
    </location>
</feature>
<feature type="compositionally biased region" description="Low complexity" evidence="1">
    <location>
        <begin position="58"/>
        <end position="91"/>
    </location>
</feature>
<accession>A0AAV4F483</accession>
<feature type="compositionally biased region" description="Polar residues" evidence="1">
    <location>
        <begin position="465"/>
        <end position="474"/>
    </location>
</feature>
<organism evidence="2 3">
    <name type="scientific">Elysia marginata</name>
    <dbReference type="NCBI Taxonomy" id="1093978"/>
    <lineage>
        <taxon>Eukaryota</taxon>
        <taxon>Metazoa</taxon>
        <taxon>Spiralia</taxon>
        <taxon>Lophotrochozoa</taxon>
        <taxon>Mollusca</taxon>
        <taxon>Gastropoda</taxon>
        <taxon>Heterobranchia</taxon>
        <taxon>Euthyneura</taxon>
        <taxon>Panpulmonata</taxon>
        <taxon>Sacoglossa</taxon>
        <taxon>Placobranchoidea</taxon>
        <taxon>Plakobranchidae</taxon>
        <taxon>Elysia</taxon>
    </lineage>
</organism>
<proteinExistence type="predicted"/>